<dbReference type="PANTHER" id="PTHR42856:SF1">
    <property type="entry name" value="ACYL-COENZYME A THIOESTERASE PAAI"/>
    <property type="match status" value="1"/>
</dbReference>
<evidence type="ECO:0000259" key="3">
    <source>
        <dbReference type="Pfam" id="PF03061"/>
    </source>
</evidence>
<feature type="domain" description="Thioesterase" evidence="3">
    <location>
        <begin position="50"/>
        <end position="124"/>
    </location>
</feature>
<evidence type="ECO:0000256" key="1">
    <source>
        <dbReference type="ARBA" id="ARBA00008324"/>
    </source>
</evidence>
<dbReference type="SUPFAM" id="SSF54637">
    <property type="entry name" value="Thioesterase/thiol ester dehydrase-isomerase"/>
    <property type="match status" value="1"/>
</dbReference>
<name>A0A255YK66_9SPHN</name>
<keyword evidence="2" id="KW-0378">Hydrolase</keyword>
<proteinExistence type="inferred from homology"/>
<dbReference type="InterPro" id="IPR011973">
    <property type="entry name" value="PaaD"/>
</dbReference>
<gene>
    <name evidence="4" type="primary">paaD</name>
    <name evidence="4" type="ORF">CHU93_07610</name>
</gene>
<keyword evidence="5" id="KW-1185">Reference proteome</keyword>
<dbReference type="NCBIfam" id="TIGR00369">
    <property type="entry name" value="unchar_dom_1"/>
    <property type="match status" value="1"/>
</dbReference>
<dbReference type="FunFam" id="3.10.129.10:FF:000022">
    <property type="entry name" value="Phenylacetic acid degradation protein"/>
    <property type="match status" value="1"/>
</dbReference>
<reference evidence="4 5" key="1">
    <citation type="submission" date="2017-07" db="EMBL/GenBank/DDBJ databases">
        <title>Sandarakinorhabdus cyanobacteriorum sp. nov., a novel bacterium isolated from cyanobacterial aggregates in a eutrophic lake.</title>
        <authorList>
            <person name="Cai H."/>
        </authorList>
    </citation>
    <scope>NUCLEOTIDE SEQUENCE [LARGE SCALE GENOMIC DNA]</scope>
    <source>
        <strain evidence="4 5">TH057</strain>
    </source>
</reference>
<evidence type="ECO:0000256" key="2">
    <source>
        <dbReference type="ARBA" id="ARBA00022801"/>
    </source>
</evidence>
<dbReference type="InterPro" id="IPR003736">
    <property type="entry name" value="PAAI_dom"/>
</dbReference>
<dbReference type="InterPro" id="IPR029069">
    <property type="entry name" value="HotDog_dom_sf"/>
</dbReference>
<dbReference type="EMBL" id="NOXT01000104">
    <property type="protein sequence ID" value="OYQ29573.1"/>
    <property type="molecule type" value="Genomic_DNA"/>
</dbReference>
<comment type="similarity">
    <text evidence="1">Belongs to the thioesterase PaaI family.</text>
</comment>
<dbReference type="NCBIfam" id="TIGR02286">
    <property type="entry name" value="PaaD"/>
    <property type="match status" value="1"/>
</dbReference>
<dbReference type="PANTHER" id="PTHR42856">
    <property type="entry name" value="ACYL-COENZYME A THIOESTERASE PAAI"/>
    <property type="match status" value="1"/>
</dbReference>
<dbReference type="CDD" id="cd03443">
    <property type="entry name" value="PaaI_thioesterase"/>
    <property type="match status" value="1"/>
</dbReference>
<evidence type="ECO:0000313" key="4">
    <source>
        <dbReference type="EMBL" id="OYQ29573.1"/>
    </source>
</evidence>
<dbReference type="OrthoDB" id="32575at2"/>
<dbReference type="InterPro" id="IPR006683">
    <property type="entry name" value="Thioestr_dom"/>
</dbReference>
<comment type="caution">
    <text evidence="4">The sequence shown here is derived from an EMBL/GenBank/DDBJ whole genome shotgun (WGS) entry which is preliminary data.</text>
</comment>
<protein>
    <submittedName>
        <fullName evidence="4">Phenylacetic acid degradation protein PaaD</fullName>
    </submittedName>
</protein>
<accession>A0A255YK66</accession>
<dbReference type="Gene3D" id="3.10.129.10">
    <property type="entry name" value="Hotdog Thioesterase"/>
    <property type="match status" value="1"/>
</dbReference>
<dbReference type="Pfam" id="PF03061">
    <property type="entry name" value="4HBT"/>
    <property type="match status" value="1"/>
</dbReference>
<sequence length="150" mass="15889">MDKDEIARRVAHAMFAREGTGPAWDLQIREVREGYARLAMMVRPDMANGHGSVHGGMLFSLADTAFAYACNSRNTVSVAQAASVVYLAPAGVGETLVAEAREEAVSGRTGVYTVQVTVEGDGRVIAQLQGQSRTIGGAIIDLSQPSQPEP</sequence>
<dbReference type="AlphaFoldDB" id="A0A255YK66"/>
<dbReference type="RefSeq" id="WP_094473498.1">
    <property type="nucleotide sequence ID" value="NZ_NOXT01000104.1"/>
</dbReference>
<dbReference type="GO" id="GO:0016289">
    <property type="term" value="F:acyl-CoA hydrolase activity"/>
    <property type="evidence" value="ECO:0007669"/>
    <property type="project" value="TreeGrafter"/>
</dbReference>
<dbReference type="InterPro" id="IPR052723">
    <property type="entry name" value="Acyl-CoA_thioesterase_PaaI"/>
</dbReference>
<dbReference type="Proteomes" id="UP000216991">
    <property type="component" value="Unassembled WGS sequence"/>
</dbReference>
<organism evidence="4 5">
    <name type="scientific">Sandarakinorhabdus cyanobacteriorum</name>
    <dbReference type="NCBI Taxonomy" id="1981098"/>
    <lineage>
        <taxon>Bacteria</taxon>
        <taxon>Pseudomonadati</taxon>
        <taxon>Pseudomonadota</taxon>
        <taxon>Alphaproteobacteria</taxon>
        <taxon>Sphingomonadales</taxon>
        <taxon>Sphingosinicellaceae</taxon>
        <taxon>Sandarakinorhabdus</taxon>
    </lineage>
</organism>
<evidence type="ECO:0000313" key="5">
    <source>
        <dbReference type="Proteomes" id="UP000216991"/>
    </source>
</evidence>